<accession>A0A7T7XKI7</accession>
<keyword evidence="1 2" id="KW-0663">Pyridoxal phosphate</keyword>
<dbReference type="GO" id="GO:0030170">
    <property type="term" value="F:pyridoxal phosphate binding"/>
    <property type="evidence" value="ECO:0007669"/>
    <property type="project" value="UniProtKB-UniRule"/>
</dbReference>
<dbReference type="HAMAP" id="MF_02087">
    <property type="entry name" value="PLP_homeostasis"/>
    <property type="match status" value="1"/>
</dbReference>
<dbReference type="InterPro" id="IPR011078">
    <property type="entry name" value="PyrdxlP_homeostasis"/>
</dbReference>
<evidence type="ECO:0000256" key="4">
    <source>
        <dbReference type="RuleBase" id="RU004514"/>
    </source>
</evidence>
<dbReference type="RefSeq" id="WP_215625342.1">
    <property type="nucleotide sequence ID" value="NZ_CP067089.2"/>
</dbReference>
<feature type="domain" description="Alanine racemase N-terminal" evidence="5">
    <location>
        <begin position="27"/>
        <end position="229"/>
    </location>
</feature>
<organism evidence="6 7">
    <name type="scientific">Breznakiella homolactica</name>
    <dbReference type="NCBI Taxonomy" id="2798577"/>
    <lineage>
        <taxon>Bacteria</taxon>
        <taxon>Pseudomonadati</taxon>
        <taxon>Spirochaetota</taxon>
        <taxon>Spirochaetia</taxon>
        <taxon>Spirochaetales</taxon>
        <taxon>Breznakiellaceae</taxon>
        <taxon>Breznakiella</taxon>
    </lineage>
</organism>
<dbReference type="PANTHER" id="PTHR10146">
    <property type="entry name" value="PROLINE SYNTHETASE CO-TRANSCRIBED BACTERIAL HOMOLOG PROTEIN"/>
    <property type="match status" value="1"/>
</dbReference>
<dbReference type="AlphaFoldDB" id="A0A7T7XKI7"/>
<keyword evidence="7" id="KW-1185">Reference proteome</keyword>
<dbReference type="PIRSF" id="PIRSF004848">
    <property type="entry name" value="YBL036c_PLPDEIII"/>
    <property type="match status" value="1"/>
</dbReference>
<dbReference type="Gene3D" id="3.20.20.10">
    <property type="entry name" value="Alanine racemase"/>
    <property type="match status" value="1"/>
</dbReference>
<comment type="similarity">
    <text evidence="2 4">Belongs to the pyridoxal phosphate-binding protein YggS/PROSC family.</text>
</comment>
<proteinExistence type="inferred from homology"/>
<dbReference type="FunFam" id="3.20.20.10:FF:000018">
    <property type="entry name" value="Pyridoxal phosphate homeostasis protein"/>
    <property type="match status" value="1"/>
</dbReference>
<sequence>MGIKDALQRVENRIHEACLRSGRDPREIQLMGVSKFHGSDEVAEAWDAGLRLFGENRVQEAAEKFPGFMETHAGCELHMIGTLQRNKVKAAVQLFHCIQSVDRVELITELGKHTAGREKPLPILLEMHTGEASKAGFPDLDSLSRGAEQVLECPGLVIRGLMTMAPYTDDTAVVRSSFKTLSAARDRLAERFPGCDWSCLSMGMSNDFEIAIEEGATLLRVGTMIFGDRV</sequence>
<dbReference type="PANTHER" id="PTHR10146:SF14">
    <property type="entry name" value="PYRIDOXAL PHOSPHATE HOMEOSTASIS PROTEIN"/>
    <property type="match status" value="1"/>
</dbReference>
<dbReference type="InterPro" id="IPR029066">
    <property type="entry name" value="PLP-binding_barrel"/>
</dbReference>
<feature type="modified residue" description="N6-(pyridoxal phosphate)lysine" evidence="2 3">
    <location>
        <position position="35"/>
    </location>
</feature>
<protein>
    <recommendedName>
        <fullName evidence="2">Pyridoxal phosphate homeostasis protein</fullName>
        <shortName evidence="2">PLP homeostasis protein</shortName>
    </recommendedName>
</protein>
<comment type="cofactor">
    <cofactor evidence="3">
        <name>pyridoxal 5'-phosphate</name>
        <dbReference type="ChEBI" id="CHEBI:597326"/>
    </cofactor>
</comment>
<name>A0A7T7XKI7_9SPIR</name>
<evidence type="ECO:0000313" key="7">
    <source>
        <dbReference type="Proteomes" id="UP000595917"/>
    </source>
</evidence>
<evidence type="ECO:0000313" key="6">
    <source>
        <dbReference type="EMBL" id="QQO08036.1"/>
    </source>
</evidence>
<reference evidence="6" key="1">
    <citation type="submission" date="2021-01" db="EMBL/GenBank/DDBJ databases">
        <title>Description of Breznakiella homolactica.</title>
        <authorList>
            <person name="Song Y."/>
            <person name="Brune A."/>
        </authorList>
    </citation>
    <scope>NUCLEOTIDE SEQUENCE</scope>
    <source>
        <strain evidence="6">RmG30</strain>
    </source>
</reference>
<comment type="function">
    <text evidence="2">Pyridoxal 5'-phosphate (PLP)-binding protein, which is involved in PLP homeostasis.</text>
</comment>
<dbReference type="CDD" id="cd00635">
    <property type="entry name" value="PLPDE_III_YBL036c_like"/>
    <property type="match status" value="1"/>
</dbReference>
<dbReference type="Proteomes" id="UP000595917">
    <property type="component" value="Chromosome"/>
</dbReference>
<dbReference type="EMBL" id="CP067089">
    <property type="protein sequence ID" value="QQO08036.1"/>
    <property type="molecule type" value="Genomic_DNA"/>
</dbReference>
<dbReference type="InterPro" id="IPR001608">
    <property type="entry name" value="Ala_racemase_N"/>
</dbReference>
<evidence type="ECO:0000256" key="3">
    <source>
        <dbReference type="PIRSR" id="PIRSR004848-1"/>
    </source>
</evidence>
<dbReference type="NCBIfam" id="TIGR00044">
    <property type="entry name" value="YggS family pyridoxal phosphate-dependent enzyme"/>
    <property type="match status" value="1"/>
</dbReference>
<gene>
    <name evidence="6" type="ORF">JFL75_13935</name>
</gene>
<evidence type="ECO:0000256" key="1">
    <source>
        <dbReference type="ARBA" id="ARBA00022898"/>
    </source>
</evidence>
<evidence type="ECO:0000256" key="2">
    <source>
        <dbReference type="HAMAP-Rule" id="MF_02087"/>
    </source>
</evidence>
<dbReference type="KEGG" id="bhc:JFL75_13935"/>
<dbReference type="Pfam" id="PF01168">
    <property type="entry name" value="Ala_racemase_N"/>
    <property type="match status" value="1"/>
</dbReference>
<dbReference type="SUPFAM" id="SSF51419">
    <property type="entry name" value="PLP-binding barrel"/>
    <property type="match status" value="1"/>
</dbReference>
<evidence type="ECO:0000259" key="5">
    <source>
        <dbReference type="Pfam" id="PF01168"/>
    </source>
</evidence>